<sequence>DNTQENTSSRRNNTEQRRDERESQNRSTERRQDRESSQQNESRRNIEQQPNVSRNGLNDKTFFAENGRRLGIVTTDSGLQYQVLKAGLGRIPHVQHNVRISYEVKDLNDKVISKQSDKFIRLNHLTPALADGIETMREKGKTRFFIPAGLNSDTKELGTSLPENVSLIIDLELQSIE</sequence>
<feature type="non-terminal residue" evidence="8">
    <location>
        <position position="1"/>
    </location>
</feature>
<keyword evidence="3" id="KW-0697">Rotamase</keyword>
<protein>
    <recommendedName>
        <fullName evidence="2">peptidylprolyl isomerase</fullName>
        <ecNumber evidence="2">5.2.1.8</ecNumber>
    </recommendedName>
    <alternativeName>
        <fullName evidence="5">Rotamase</fullName>
    </alternativeName>
</protein>
<dbReference type="Gene3D" id="3.10.50.40">
    <property type="match status" value="1"/>
</dbReference>
<dbReference type="EC" id="5.2.1.8" evidence="2"/>
<feature type="compositionally biased region" description="Polar residues" evidence="6">
    <location>
        <begin position="47"/>
        <end position="58"/>
    </location>
</feature>
<dbReference type="Pfam" id="PF01346">
    <property type="entry name" value="FKBP_N"/>
    <property type="match status" value="1"/>
</dbReference>
<dbReference type="RefSeq" id="WP_023272867.1">
    <property type="nucleotide sequence ID" value="NZ_KI530716.1"/>
</dbReference>
<keyword evidence="9" id="KW-1185">Reference proteome</keyword>
<dbReference type="STRING" id="1392540.P256_02581"/>
<comment type="caution">
    <text evidence="8">The sequence shown here is derived from an EMBL/GenBank/DDBJ whole genome shotgun (WGS) entry which is preliminary data.</text>
</comment>
<keyword evidence="4" id="KW-0413">Isomerase</keyword>
<dbReference type="GO" id="GO:0003755">
    <property type="term" value="F:peptidyl-prolyl cis-trans isomerase activity"/>
    <property type="evidence" value="ECO:0007669"/>
    <property type="project" value="UniProtKB-KW"/>
</dbReference>
<feature type="compositionally biased region" description="Polar residues" evidence="6">
    <location>
        <begin position="1"/>
        <end position="11"/>
    </location>
</feature>
<dbReference type="PATRIC" id="fig|1392540.3.peg.2479"/>
<accession>V2TDW6</accession>
<dbReference type="PANTHER" id="PTHR43811">
    <property type="entry name" value="FKBP-TYPE PEPTIDYL-PROLYL CIS-TRANS ISOMERASE FKPA"/>
    <property type="match status" value="1"/>
</dbReference>
<dbReference type="GO" id="GO:0006457">
    <property type="term" value="P:protein folding"/>
    <property type="evidence" value="ECO:0007669"/>
    <property type="project" value="InterPro"/>
</dbReference>
<evidence type="ECO:0000256" key="4">
    <source>
        <dbReference type="ARBA" id="ARBA00023235"/>
    </source>
</evidence>
<evidence type="ECO:0000256" key="5">
    <source>
        <dbReference type="ARBA" id="ARBA00029569"/>
    </source>
</evidence>
<gene>
    <name evidence="8" type="ORF">P256_02581</name>
</gene>
<feature type="compositionally biased region" description="Basic and acidic residues" evidence="6">
    <location>
        <begin position="12"/>
        <end position="46"/>
    </location>
</feature>
<evidence type="ECO:0000256" key="1">
    <source>
        <dbReference type="ARBA" id="ARBA00000971"/>
    </source>
</evidence>
<dbReference type="Proteomes" id="UP000023785">
    <property type="component" value="Unassembled WGS sequence"/>
</dbReference>
<feature type="region of interest" description="Disordered" evidence="6">
    <location>
        <begin position="1"/>
        <end position="59"/>
    </location>
</feature>
<comment type="catalytic activity">
    <reaction evidence="1">
        <text>[protein]-peptidylproline (omega=180) = [protein]-peptidylproline (omega=0)</text>
        <dbReference type="Rhea" id="RHEA:16237"/>
        <dbReference type="Rhea" id="RHEA-COMP:10747"/>
        <dbReference type="Rhea" id="RHEA-COMP:10748"/>
        <dbReference type="ChEBI" id="CHEBI:83833"/>
        <dbReference type="ChEBI" id="CHEBI:83834"/>
        <dbReference type="EC" id="5.2.1.8"/>
    </reaction>
</comment>
<evidence type="ECO:0000256" key="2">
    <source>
        <dbReference type="ARBA" id="ARBA00013194"/>
    </source>
</evidence>
<evidence type="ECO:0000313" key="8">
    <source>
        <dbReference type="EMBL" id="ESK35846.1"/>
    </source>
</evidence>
<name>V2TDW6_9GAMM</name>
<dbReference type="HOGENOM" id="CLU_100477_0_0_6"/>
<evidence type="ECO:0000259" key="7">
    <source>
        <dbReference type="Pfam" id="PF01346"/>
    </source>
</evidence>
<dbReference type="EMBL" id="AYER01000018">
    <property type="protein sequence ID" value="ESK35846.1"/>
    <property type="molecule type" value="Genomic_DNA"/>
</dbReference>
<reference evidence="8 9" key="1">
    <citation type="submission" date="2013-10" db="EMBL/GenBank/DDBJ databases">
        <title>The Genome Sequence of Acinetobacter nectaris CIP 110549.</title>
        <authorList>
            <consortium name="The Broad Institute Genomics Platform"/>
            <consortium name="The Broad Institute Genome Sequencing Center for Infectious Disease"/>
            <person name="Cerqueira G."/>
            <person name="Feldgarden M."/>
            <person name="Courvalin P."/>
            <person name="Grillot-Courvalin C."/>
            <person name="Clermont D."/>
            <person name="Rocha E."/>
            <person name="Yoon E.-J."/>
            <person name="Nemec A."/>
            <person name="Young S.K."/>
            <person name="Zeng Q."/>
            <person name="Gargeya S."/>
            <person name="Fitzgerald M."/>
            <person name="Abouelleil A."/>
            <person name="Alvarado L."/>
            <person name="Berlin A.M."/>
            <person name="Chapman S.B."/>
            <person name="Gainer-Dewar J."/>
            <person name="Goldberg J."/>
            <person name="Gnerre S."/>
            <person name="Griggs A."/>
            <person name="Gujja S."/>
            <person name="Hansen M."/>
            <person name="Howarth C."/>
            <person name="Imamovic A."/>
            <person name="Ireland A."/>
            <person name="Larimer J."/>
            <person name="McCowan C."/>
            <person name="Murphy C."/>
            <person name="Pearson M."/>
            <person name="Poon T.W."/>
            <person name="Priest M."/>
            <person name="Roberts A."/>
            <person name="Saif S."/>
            <person name="Shea T."/>
            <person name="Sykes S."/>
            <person name="Wortman J."/>
            <person name="Nusbaum C."/>
            <person name="Birren B."/>
        </authorList>
    </citation>
    <scope>NUCLEOTIDE SEQUENCE [LARGE SCALE GENOMIC DNA]</scope>
    <source>
        <strain evidence="8 9">CIP 110549</strain>
    </source>
</reference>
<organism evidence="8 9">
    <name type="scientific">Acinetobacter nectaris CIP 110549</name>
    <dbReference type="NCBI Taxonomy" id="1392540"/>
    <lineage>
        <taxon>Bacteria</taxon>
        <taxon>Pseudomonadati</taxon>
        <taxon>Pseudomonadota</taxon>
        <taxon>Gammaproteobacteria</taxon>
        <taxon>Moraxellales</taxon>
        <taxon>Moraxellaceae</taxon>
        <taxon>Acinetobacter</taxon>
    </lineage>
</organism>
<dbReference type="OrthoDB" id="9814548at2"/>
<dbReference type="PANTHER" id="PTHR43811:SF57">
    <property type="entry name" value="FKBP-TYPE PEPTIDYL-PROLYL CIS-TRANS ISOMERASE FKPA-RELATED"/>
    <property type="match status" value="1"/>
</dbReference>
<dbReference type="InterPro" id="IPR046357">
    <property type="entry name" value="PPIase_dom_sf"/>
</dbReference>
<evidence type="ECO:0000256" key="6">
    <source>
        <dbReference type="SAM" id="MobiDB-lite"/>
    </source>
</evidence>
<proteinExistence type="predicted"/>
<dbReference type="eggNOG" id="COG0545">
    <property type="taxonomic scope" value="Bacteria"/>
</dbReference>
<dbReference type="AlphaFoldDB" id="V2TDW6"/>
<evidence type="ECO:0000256" key="3">
    <source>
        <dbReference type="ARBA" id="ARBA00023110"/>
    </source>
</evidence>
<feature type="domain" description="Peptidyl-prolyl cis-trans isomerase FKBP-type N-terminal" evidence="7">
    <location>
        <begin position="30"/>
        <end position="83"/>
    </location>
</feature>
<evidence type="ECO:0000313" key="9">
    <source>
        <dbReference type="Proteomes" id="UP000023785"/>
    </source>
</evidence>
<dbReference type="SUPFAM" id="SSF54534">
    <property type="entry name" value="FKBP-like"/>
    <property type="match status" value="1"/>
</dbReference>
<dbReference type="InterPro" id="IPR000774">
    <property type="entry name" value="PPIase_FKBP_N"/>
</dbReference>